<evidence type="ECO:0000256" key="5">
    <source>
        <dbReference type="ARBA" id="ARBA00022490"/>
    </source>
</evidence>
<keyword evidence="9" id="KW-0539">Nucleus</keyword>
<proteinExistence type="inferred from homology"/>
<dbReference type="InterPro" id="IPR034652">
    <property type="entry name" value="SRP68-RBD"/>
</dbReference>
<evidence type="ECO:0000256" key="4">
    <source>
        <dbReference type="ARBA" id="ARBA00009352"/>
    </source>
</evidence>
<comment type="caution">
    <text evidence="14">The sequence shown here is derived from an EMBL/GenBank/DDBJ whole genome shotgun (WGS) entry which is preliminary data.</text>
</comment>
<dbReference type="GO" id="GO:0005047">
    <property type="term" value="F:signal recognition particle binding"/>
    <property type="evidence" value="ECO:0007669"/>
    <property type="project" value="InterPro"/>
</dbReference>
<dbReference type="GO" id="GO:0008312">
    <property type="term" value="F:7S RNA binding"/>
    <property type="evidence" value="ECO:0007669"/>
    <property type="project" value="InterPro"/>
</dbReference>
<evidence type="ECO:0000256" key="1">
    <source>
        <dbReference type="ARBA" id="ARBA00004240"/>
    </source>
</evidence>
<dbReference type="Pfam" id="PF16969">
    <property type="entry name" value="SRP68"/>
    <property type="match status" value="1"/>
</dbReference>
<accession>A0A9W9ZYD6</accession>
<dbReference type="GO" id="GO:0005829">
    <property type="term" value="C:cytosol"/>
    <property type="evidence" value="ECO:0007669"/>
    <property type="project" value="UniProtKB-ARBA"/>
</dbReference>
<evidence type="ECO:0000256" key="8">
    <source>
        <dbReference type="ARBA" id="ARBA00023135"/>
    </source>
</evidence>
<dbReference type="GO" id="GO:0005730">
    <property type="term" value="C:nucleolus"/>
    <property type="evidence" value="ECO:0007669"/>
    <property type="project" value="UniProtKB-SubCell"/>
</dbReference>
<dbReference type="CDD" id="cd15481">
    <property type="entry name" value="SRP68-RBD"/>
    <property type="match status" value="1"/>
</dbReference>
<dbReference type="GO" id="GO:0030942">
    <property type="term" value="F:endoplasmic reticulum signal peptide binding"/>
    <property type="evidence" value="ECO:0007669"/>
    <property type="project" value="InterPro"/>
</dbReference>
<protein>
    <recommendedName>
        <fullName evidence="11">Signal recognition particle subunit SRP68</fullName>
    </recommendedName>
    <alternativeName>
        <fullName evidence="12">Signal recognition particle 68 kDa protein</fullName>
    </alternativeName>
</protein>
<keyword evidence="10" id="KW-0687">Ribonucleoprotein</keyword>
<dbReference type="EMBL" id="MU825419">
    <property type="protein sequence ID" value="KAJ7390151.1"/>
    <property type="molecule type" value="Genomic_DNA"/>
</dbReference>
<evidence type="ECO:0000256" key="11">
    <source>
        <dbReference type="ARBA" id="ARBA00029498"/>
    </source>
</evidence>
<dbReference type="InterPro" id="IPR026258">
    <property type="entry name" value="SRP68"/>
</dbReference>
<evidence type="ECO:0000256" key="10">
    <source>
        <dbReference type="ARBA" id="ARBA00023274"/>
    </source>
</evidence>
<dbReference type="PANTHER" id="PTHR12860:SF0">
    <property type="entry name" value="SIGNAL RECOGNITION PARTICLE SUBUNIT SRP68"/>
    <property type="match status" value="1"/>
</dbReference>
<comment type="subcellular location">
    <subcellularLocation>
        <location evidence="2">Cytoplasm</location>
    </subcellularLocation>
    <subcellularLocation>
        <location evidence="1">Endoplasmic reticulum</location>
    </subcellularLocation>
    <subcellularLocation>
        <location evidence="3">Nucleus</location>
        <location evidence="3">Nucleolus</location>
    </subcellularLocation>
</comment>
<dbReference type="GO" id="GO:0006614">
    <property type="term" value="P:SRP-dependent cotranslational protein targeting to membrane"/>
    <property type="evidence" value="ECO:0007669"/>
    <property type="project" value="InterPro"/>
</dbReference>
<evidence type="ECO:0000256" key="12">
    <source>
        <dbReference type="ARBA" id="ARBA00083741"/>
    </source>
</evidence>
<dbReference type="AlphaFoldDB" id="A0A9W9ZYD6"/>
<dbReference type="InterPro" id="IPR038253">
    <property type="entry name" value="SRP68_N_sf"/>
</dbReference>
<keyword evidence="15" id="KW-1185">Reference proteome</keyword>
<evidence type="ECO:0000256" key="3">
    <source>
        <dbReference type="ARBA" id="ARBA00004604"/>
    </source>
</evidence>
<evidence type="ECO:0000313" key="14">
    <source>
        <dbReference type="EMBL" id="KAJ7390151.1"/>
    </source>
</evidence>
<keyword evidence="6" id="KW-0256">Endoplasmic reticulum</keyword>
<dbReference type="GO" id="GO:0005786">
    <property type="term" value="C:signal recognition particle, endoplasmic reticulum targeting"/>
    <property type="evidence" value="ECO:0007669"/>
    <property type="project" value="UniProtKB-KW"/>
</dbReference>
<dbReference type="Proteomes" id="UP001163046">
    <property type="component" value="Unassembled WGS sequence"/>
</dbReference>
<dbReference type="Gene3D" id="1.10.3450.40">
    <property type="entry name" value="Signal recognition particle, SRP68 subunit, RNA-binding domain"/>
    <property type="match status" value="1"/>
</dbReference>
<evidence type="ECO:0000256" key="7">
    <source>
        <dbReference type="ARBA" id="ARBA00022884"/>
    </source>
</evidence>
<keyword evidence="8" id="KW-0733">Signal recognition particle</keyword>
<evidence type="ECO:0000256" key="9">
    <source>
        <dbReference type="ARBA" id="ARBA00023242"/>
    </source>
</evidence>
<evidence type="ECO:0000256" key="2">
    <source>
        <dbReference type="ARBA" id="ARBA00004496"/>
    </source>
</evidence>
<evidence type="ECO:0000256" key="13">
    <source>
        <dbReference type="SAM" id="MobiDB-lite"/>
    </source>
</evidence>
<evidence type="ECO:0000256" key="6">
    <source>
        <dbReference type="ARBA" id="ARBA00022824"/>
    </source>
</evidence>
<name>A0A9W9ZYD6_9CNID</name>
<sequence length="199" mass="23568">MAAKSEPVHEEMDKDITDGTLEESESQQAMLTLEILSIIKDAQGQHGLRHGDYQRYRQYCQRRLRRLYKTMNFQHGSRHAFKSKRVTQELLKDVKYLHIPLMDAERAWSHAMELKLLANTELRKKFHYIRRLRKAASHANQLEELCYAEACDARTKLEAQAYASYMKGNVSFELQNWKEAFEFFGHARTIYEKTSWCIF</sequence>
<feature type="region of interest" description="Disordered" evidence="13">
    <location>
        <begin position="1"/>
        <end position="23"/>
    </location>
</feature>
<organism evidence="14 15">
    <name type="scientific">Desmophyllum pertusum</name>
    <dbReference type="NCBI Taxonomy" id="174260"/>
    <lineage>
        <taxon>Eukaryota</taxon>
        <taxon>Metazoa</taxon>
        <taxon>Cnidaria</taxon>
        <taxon>Anthozoa</taxon>
        <taxon>Hexacorallia</taxon>
        <taxon>Scleractinia</taxon>
        <taxon>Caryophylliina</taxon>
        <taxon>Caryophylliidae</taxon>
        <taxon>Desmophyllum</taxon>
    </lineage>
</organism>
<dbReference type="FunFam" id="1.10.3450.40:FF:000001">
    <property type="entry name" value="Signal recognition particle subunit SRP68"/>
    <property type="match status" value="1"/>
</dbReference>
<dbReference type="GO" id="GO:0005783">
    <property type="term" value="C:endoplasmic reticulum"/>
    <property type="evidence" value="ECO:0007669"/>
    <property type="project" value="UniProtKB-SubCell"/>
</dbReference>
<keyword evidence="5" id="KW-0963">Cytoplasm</keyword>
<dbReference type="OrthoDB" id="10255118at2759"/>
<feature type="compositionally biased region" description="Basic and acidic residues" evidence="13">
    <location>
        <begin position="1"/>
        <end position="17"/>
    </location>
</feature>
<comment type="similarity">
    <text evidence="4">Belongs to the SRP68 family.</text>
</comment>
<reference evidence="14" key="1">
    <citation type="submission" date="2023-01" db="EMBL/GenBank/DDBJ databases">
        <title>Genome assembly of the deep-sea coral Lophelia pertusa.</title>
        <authorList>
            <person name="Herrera S."/>
            <person name="Cordes E."/>
        </authorList>
    </citation>
    <scope>NUCLEOTIDE SEQUENCE</scope>
    <source>
        <strain evidence="14">USNM1676648</strain>
        <tissue evidence="14">Polyp</tissue>
    </source>
</reference>
<dbReference type="PANTHER" id="PTHR12860">
    <property type="entry name" value="SIGNAL RECOGNITION PARTICLE 68 KDA PROTEIN"/>
    <property type="match status" value="1"/>
</dbReference>
<evidence type="ECO:0000313" key="15">
    <source>
        <dbReference type="Proteomes" id="UP001163046"/>
    </source>
</evidence>
<gene>
    <name evidence="14" type="primary">SRP68_2</name>
    <name evidence="14" type="ORF">OS493_026658</name>
</gene>
<keyword evidence="7" id="KW-0694">RNA-binding</keyword>